<protein>
    <submittedName>
        <fullName evidence="1">Uncharacterized protein</fullName>
    </submittedName>
</protein>
<dbReference type="EMBL" id="JASBWR010000001">
    <property type="protein sequence ID" value="KAJ9113828.1"/>
    <property type="molecule type" value="Genomic_DNA"/>
</dbReference>
<reference evidence="1" key="1">
    <citation type="submission" date="2023-04" db="EMBL/GenBank/DDBJ databases">
        <title>Draft Genome sequencing of Naganishia species isolated from polar environments using Oxford Nanopore Technology.</title>
        <authorList>
            <person name="Leo P."/>
            <person name="Venkateswaran K."/>
        </authorList>
    </citation>
    <scope>NUCLEOTIDE SEQUENCE</scope>
    <source>
        <strain evidence="1">MNA-CCFEE 5261</strain>
    </source>
</reference>
<name>A0ACC2WPZ6_9TREE</name>
<keyword evidence="2" id="KW-1185">Reference proteome</keyword>
<accession>A0ACC2WPZ6</accession>
<proteinExistence type="predicted"/>
<dbReference type="Proteomes" id="UP001241377">
    <property type="component" value="Unassembled WGS sequence"/>
</dbReference>
<comment type="caution">
    <text evidence="1">The sequence shown here is derived from an EMBL/GenBank/DDBJ whole genome shotgun (WGS) entry which is preliminary data.</text>
</comment>
<sequence length="666" mass="75418">MTCNLADLDPEVLLMIAQHLILSSSVSCAADDFDSHLCKSSNSSTKNGSSRYPASTASSSRTDINALLNSTDSIQYRPFGENLSPLRQHSQAIQSSRPRPAFLLPLLLTCHKIHAALSVEGNPKLYSWLYETTFDTAAIKRRWTSATIPSWHFHQDTKSSCYSNGEDDRCSKRQKLDDQQPIPPVSVSSNAYFDVTSDPSILAEEYRERLCMFHRFKALHVQFVDAGIQDQKIEMLSPQLVSDLWMIWFMITEHDEKNIPVILEMACLDNCLNLLYQKVYLDDALSPGLPPSTIIKALMGWIVVRLGLSAMLEDTPEELDEKVFALAPFALASFKYPLWIAPWTFRVLPLTKVAESEEELRLISKPNAFMPDLTPRELGVPVGRFGREWNILPNGAIPKPHFAKNINSYDDKSPQIDPNAAQYDNHFPPQFTPDPAPYLVSTQYDQDFIRSMSCASPITSPGLPALYYRNKIEGTWKGAYIFFDFEAYRRLLTGNLRSLYEGAYGHQECEWNILETVINVRLDRLGGNGGFLSAGFKLDQSTEEATLEAQMTPEERGWEPCPDENAPDRPGWTKEIILTGQCRHSWGTSEIYGRVRSWDGLVILRQDFSHRAIGRWLYSGYIHADGEIRLRQRISENQLFRQSADPVVGIRLSSIRFALDQLSTVI</sequence>
<gene>
    <name evidence="1" type="ORF">QFC19_000021</name>
</gene>
<evidence type="ECO:0000313" key="1">
    <source>
        <dbReference type="EMBL" id="KAJ9113828.1"/>
    </source>
</evidence>
<evidence type="ECO:0000313" key="2">
    <source>
        <dbReference type="Proteomes" id="UP001241377"/>
    </source>
</evidence>
<organism evidence="1 2">
    <name type="scientific">Naganishia cerealis</name>
    <dbReference type="NCBI Taxonomy" id="610337"/>
    <lineage>
        <taxon>Eukaryota</taxon>
        <taxon>Fungi</taxon>
        <taxon>Dikarya</taxon>
        <taxon>Basidiomycota</taxon>
        <taxon>Agaricomycotina</taxon>
        <taxon>Tremellomycetes</taxon>
        <taxon>Filobasidiales</taxon>
        <taxon>Filobasidiaceae</taxon>
        <taxon>Naganishia</taxon>
    </lineage>
</organism>